<dbReference type="PANTHER" id="PTHR33395">
    <property type="entry name" value="TRANSCRIPTASE, PUTATIVE-RELATED-RELATED"/>
    <property type="match status" value="1"/>
</dbReference>
<sequence length="320" mass="36235">MALTEERAACLFWSGTICAFLFTILYSSLCILKIGVVSSETCAFLEISTVASVLAFIIGMAYYCYKQKVGLSDSNDIYTHWTISRQHHITHKPRDTEVMTPIPDEDVPLDFECSICSEGKDEFLIIQLKCSHYFHKVCIQQWFKADHQMSCPLCRTSQLRRERLVVLTIIPALQPPVASQVWTVRWILSGFCKVDTDNDPTPLQNLNTSISRLTHNNTLPNIILTGDFNLPDIDWDEEDSNGGYTIKSSHNYSNEINKLALDIVEEHCLQQCVTEPTREKNILDLVLTTNENLVQKMSITDGMSDPSDDNNNSQCKTKGN</sequence>
<feature type="compositionally biased region" description="Polar residues" evidence="4">
    <location>
        <begin position="309"/>
        <end position="320"/>
    </location>
</feature>
<dbReference type="PROSITE" id="PS50089">
    <property type="entry name" value="ZF_RING_2"/>
    <property type="match status" value="1"/>
</dbReference>
<dbReference type="InterPro" id="IPR001841">
    <property type="entry name" value="Znf_RING"/>
</dbReference>
<gene>
    <name evidence="7" type="ORF">MEDL_17421</name>
</gene>
<dbReference type="EMBL" id="CAJPWZ010000901">
    <property type="protein sequence ID" value="CAG2202865.1"/>
    <property type="molecule type" value="Genomic_DNA"/>
</dbReference>
<dbReference type="Gene3D" id="3.60.10.10">
    <property type="entry name" value="Endonuclease/exonuclease/phosphatase"/>
    <property type="match status" value="1"/>
</dbReference>
<name>A0A8S3R2E6_MYTED</name>
<dbReference type="SUPFAM" id="SSF56219">
    <property type="entry name" value="DNase I-like"/>
    <property type="match status" value="1"/>
</dbReference>
<dbReference type="AlphaFoldDB" id="A0A8S3R2E6"/>
<dbReference type="InterPro" id="IPR013083">
    <property type="entry name" value="Znf_RING/FYVE/PHD"/>
</dbReference>
<comment type="caution">
    <text evidence="7">The sequence shown here is derived from an EMBL/GenBank/DDBJ whole genome shotgun (WGS) entry which is preliminary data.</text>
</comment>
<keyword evidence="2" id="KW-0862">Zinc</keyword>
<dbReference type="InterPro" id="IPR036691">
    <property type="entry name" value="Endo/exonu/phosph_ase_sf"/>
</dbReference>
<dbReference type="Pfam" id="PF13639">
    <property type="entry name" value="zf-RING_2"/>
    <property type="match status" value="1"/>
</dbReference>
<keyword evidence="1 3" id="KW-0479">Metal-binding</keyword>
<evidence type="ECO:0000256" key="1">
    <source>
        <dbReference type="ARBA" id="ARBA00022771"/>
    </source>
</evidence>
<evidence type="ECO:0000313" key="8">
    <source>
        <dbReference type="Proteomes" id="UP000683360"/>
    </source>
</evidence>
<evidence type="ECO:0000256" key="5">
    <source>
        <dbReference type="SAM" id="Phobius"/>
    </source>
</evidence>
<keyword evidence="8" id="KW-1185">Reference proteome</keyword>
<feature type="transmembrane region" description="Helical" evidence="5">
    <location>
        <begin position="44"/>
        <end position="63"/>
    </location>
</feature>
<dbReference type="CDD" id="cd16448">
    <property type="entry name" value="RING-H2"/>
    <property type="match status" value="1"/>
</dbReference>
<dbReference type="GO" id="GO:0008270">
    <property type="term" value="F:zinc ion binding"/>
    <property type="evidence" value="ECO:0007669"/>
    <property type="project" value="UniProtKB-KW"/>
</dbReference>
<keyword evidence="1 3" id="KW-0863">Zinc-finger</keyword>
<protein>
    <recommendedName>
        <fullName evidence="6">RING-type domain-containing protein</fullName>
    </recommendedName>
</protein>
<feature type="domain" description="RING-type" evidence="6">
    <location>
        <begin position="113"/>
        <end position="155"/>
    </location>
</feature>
<evidence type="ECO:0000256" key="4">
    <source>
        <dbReference type="SAM" id="MobiDB-lite"/>
    </source>
</evidence>
<dbReference type="OrthoDB" id="6108at2759"/>
<dbReference type="Pfam" id="PF14529">
    <property type="entry name" value="Exo_endo_phos_2"/>
    <property type="match status" value="1"/>
</dbReference>
<accession>A0A8S3R2E6</accession>
<dbReference type="SMART" id="SM00184">
    <property type="entry name" value="RING"/>
    <property type="match status" value="1"/>
</dbReference>
<keyword evidence="5" id="KW-0812">Transmembrane</keyword>
<feature type="region of interest" description="Disordered" evidence="4">
    <location>
        <begin position="298"/>
        <end position="320"/>
    </location>
</feature>
<evidence type="ECO:0000256" key="2">
    <source>
        <dbReference type="ARBA" id="ARBA00022833"/>
    </source>
</evidence>
<evidence type="ECO:0000313" key="7">
    <source>
        <dbReference type="EMBL" id="CAG2202865.1"/>
    </source>
</evidence>
<dbReference type="InterPro" id="IPR005135">
    <property type="entry name" value="Endo/exonuclease/phosphatase"/>
</dbReference>
<dbReference type="SUPFAM" id="SSF57850">
    <property type="entry name" value="RING/U-box"/>
    <property type="match status" value="1"/>
</dbReference>
<keyword evidence="5" id="KW-0472">Membrane</keyword>
<reference evidence="7" key="1">
    <citation type="submission" date="2021-03" db="EMBL/GenBank/DDBJ databases">
        <authorList>
            <person name="Bekaert M."/>
        </authorList>
    </citation>
    <scope>NUCLEOTIDE SEQUENCE</scope>
</reference>
<dbReference type="PANTHER" id="PTHR33395:SF22">
    <property type="entry name" value="REVERSE TRANSCRIPTASE DOMAIN-CONTAINING PROTEIN"/>
    <property type="match status" value="1"/>
</dbReference>
<keyword evidence="5" id="KW-1133">Transmembrane helix</keyword>
<evidence type="ECO:0000259" key="6">
    <source>
        <dbReference type="PROSITE" id="PS50089"/>
    </source>
</evidence>
<dbReference type="GO" id="GO:0003824">
    <property type="term" value="F:catalytic activity"/>
    <property type="evidence" value="ECO:0007669"/>
    <property type="project" value="InterPro"/>
</dbReference>
<feature type="transmembrane region" description="Helical" evidence="5">
    <location>
        <begin position="12"/>
        <end position="32"/>
    </location>
</feature>
<organism evidence="7 8">
    <name type="scientific">Mytilus edulis</name>
    <name type="common">Blue mussel</name>
    <dbReference type="NCBI Taxonomy" id="6550"/>
    <lineage>
        <taxon>Eukaryota</taxon>
        <taxon>Metazoa</taxon>
        <taxon>Spiralia</taxon>
        <taxon>Lophotrochozoa</taxon>
        <taxon>Mollusca</taxon>
        <taxon>Bivalvia</taxon>
        <taxon>Autobranchia</taxon>
        <taxon>Pteriomorphia</taxon>
        <taxon>Mytilida</taxon>
        <taxon>Mytiloidea</taxon>
        <taxon>Mytilidae</taxon>
        <taxon>Mytilinae</taxon>
        <taxon>Mytilus</taxon>
    </lineage>
</organism>
<proteinExistence type="predicted"/>
<dbReference type="Proteomes" id="UP000683360">
    <property type="component" value="Unassembled WGS sequence"/>
</dbReference>
<evidence type="ECO:0000256" key="3">
    <source>
        <dbReference type="PROSITE-ProRule" id="PRU00175"/>
    </source>
</evidence>
<dbReference type="Gene3D" id="3.30.40.10">
    <property type="entry name" value="Zinc/RING finger domain, C3HC4 (zinc finger)"/>
    <property type="match status" value="1"/>
</dbReference>